<dbReference type="Proteomes" id="UP000051999">
    <property type="component" value="Unassembled WGS sequence"/>
</dbReference>
<feature type="transmembrane region" description="Helical" evidence="1">
    <location>
        <begin position="52"/>
        <end position="71"/>
    </location>
</feature>
<feature type="transmembrane region" description="Helical" evidence="1">
    <location>
        <begin position="110"/>
        <end position="130"/>
    </location>
</feature>
<proteinExistence type="predicted"/>
<accession>A0A0R1RNY8</accession>
<protein>
    <submittedName>
        <fullName evidence="2">Uncharacterized protein</fullName>
    </submittedName>
</protein>
<feature type="transmembrane region" description="Helical" evidence="1">
    <location>
        <begin position="78"/>
        <end position="98"/>
    </location>
</feature>
<gene>
    <name evidence="2" type="ORF">FD35_GL001792</name>
</gene>
<keyword evidence="1" id="KW-1133">Transmembrane helix</keyword>
<dbReference type="RefSeq" id="WP_017262340.1">
    <property type="nucleotide sequence ID" value="NZ_AUAW01000005.1"/>
</dbReference>
<dbReference type="EMBL" id="AZFF01000003">
    <property type="protein sequence ID" value="KRL56692.1"/>
    <property type="molecule type" value="Genomic_DNA"/>
</dbReference>
<dbReference type="AlphaFoldDB" id="A0A0R1RNY8"/>
<comment type="caution">
    <text evidence="2">The sequence shown here is derived from an EMBL/GenBank/DDBJ whole genome shotgun (WGS) entry which is preliminary data.</text>
</comment>
<name>A0A0R1RNY8_9LACO</name>
<reference evidence="2 3" key="1">
    <citation type="journal article" date="2015" name="Genome Announc.">
        <title>Expanding the biotechnology potential of lactobacilli through comparative genomics of 213 strains and associated genera.</title>
        <authorList>
            <person name="Sun Z."/>
            <person name="Harris H.M."/>
            <person name="McCann A."/>
            <person name="Guo C."/>
            <person name="Argimon S."/>
            <person name="Zhang W."/>
            <person name="Yang X."/>
            <person name="Jeffery I.B."/>
            <person name="Cooney J.C."/>
            <person name="Kagawa T.F."/>
            <person name="Liu W."/>
            <person name="Song Y."/>
            <person name="Salvetti E."/>
            <person name="Wrobel A."/>
            <person name="Rasinkangas P."/>
            <person name="Parkhill J."/>
            <person name="Rea M.C."/>
            <person name="O'Sullivan O."/>
            <person name="Ritari J."/>
            <person name="Douillard F.P."/>
            <person name="Paul Ross R."/>
            <person name="Yang R."/>
            <person name="Briner A.E."/>
            <person name="Felis G.E."/>
            <person name="de Vos W.M."/>
            <person name="Barrangou R."/>
            <person name="Klaenhammer T.R."/>
            <person name="Caufield P.W."/>
            <person name="Cui Y."/>
            <person name="Zhang H."/>
            <person name="O'Toole P.W."/>
        </authorList>
    </citation>
    <scope>NUCLEOTIDE SEQUENCE [LARGE SCALE GENOMIC DNA]</scope>
    <source>
        <strain evidence="2 3">DSM 15814</strain>
    </source>
</reference>
<dbReference type="PATRIC" id="fig|1114972.6.peg.1827"/>
<evidence type="ECO:0000313" key="3">
    <source>
        <dbReference type="Proteomes" id="UP000051999"/>
    </source>
</evidence>
<feature type="transmembrane region" description="Helical" evidence="1">
    <location>
        <begin position="9"/>
        <end position="32"/>
    </location>
</feature>
<sequence>MWSNFKRNWLLIWIGLNTLSLGVFFIYVSNFLADEDLDHARSLFTHFEDPDMAILLVIVGMTCVLSGLWHVQRYKAQAASLVMAGGMWSMYLVTFIFHDLHTPGPIDFSTMYAIAMFTAIVMAALTNTGWGGGHQ</sequence>
<evidence type="ECO:0000313" key="2">
    <source>
        <dbReference type="EMBL" id="KRL56692.1"/>
    </source>
</evidence>
<evidence type="ECO:0000256" key="1">
    <source>
        <dbReference type="SAM" id="Phobius"/>
    </source>
</evidence>
<keyword evidence="1" id="KW-0472">Membrane</keyword>
<keyword evidence="3" id="KW-1185">Reference proteome</keyword>
<keyword evidence="1" id="KW-0812">Transmembrane</keyword>
<dbReference type="OrthoDB" id="2309195at2"/>
<dbReference type="STRING" id="1114972.FD35_GL001792"/>
<organism evidence="2 3">
    <name type="scientific">Furfurilactobacillus rossiae DSM 15814</name>
    <dbReference type="NCBI Taxonomy" id="1114972"/>
    <lineage>
        <taxon>Bacteria</taxon>
        <taxon>Bacillati</taxon>
        <taxon>Bacillota</taxon>
        <taxon>Bacilli</taxon>
        <taxon>Lactobacillales</taxon>
        <taxon>Lactobacillaceae</taxon>
        <taxon>Furfurilactobacillus</taxon>
    </lineage>
</organism>